<dbReference type="RefSeq" id="WP_350776731.1">
    <property type="nucleotide sequence ID" value="NZ_JBEPEK010000010.1"/>
</dbReference>
<sequence>MRFLPNNVFRTRLFIWHGIGFLDLRADRLVQQTRAARLTVPGRTYTLAGLLHCGMCGRRMESHWTQRPAYRCRHGHSSAVPPLPHRTPNAYVREDHVLPHLPALIIRLTGHKADLNASAAPPVPVAAV</sequence>
<proteinExistence type="predicted"/>
<dbReference type="Pfam" id="PF13408">
    <property type="entry name" value="Zn_ribbon_recom"/>
    <property type="match status" value="1"/>
</dbReference>
<keyword evidence="3" id="KW-1185">Reference proteome</keyword>
<dbReference type="EMBL" id="JBEPEK010000010">
    <property type="protein sequence ID" value="MER7178371.1"/>
    <property type="molecule type" value="Genomic_DNA"/>
</dbReference>
<gene>
    <name evidence="2" type="ORF">ABT404_02550</name>
</gene>
<evidence type="ECO:0000259" key="1">
    <source>
        <dbReference type="Pfam" id="PF13408"/>
    </source>
</evidence>
<evidence type="ECO:0000313" key="2">
    <source>
        <dbReference type="EMBL" id="MER7178371.1"/>
    </source>
</evidence>
<feature type="domain" description="Recombinase zinc beta ribbon" evidence="1">
    <location>
        <begin position="47"/>
        <end position="97"/>
    </location>
</feature>
<organism evidence="2 3">
    <name type="scientific">Streptomyces hyaluromycini</name>
    <dbReference type="NCBI Taxonomy" id="1377993"/>
    <lineage>
        <taxon>Bacteria</taxon>
        <taxon>Bacillati</taxon>
        <taxon>Actinomycetota</taxon>
        <taxon>Actinomycetes</taxon>
        <taxon>Kitasatosporales</taxon>
        <taxon>Streptomycetaceae</taxon>
        <taxon>Streptomyces</taxon>
    </lineage>
</organism>
<dbReference type="Proteomes" id="UP001474181">
    <property type="component" value="Unassembled WGS sequence"/>
</dbReference>
<protein>
    <submittedName>
        <fullName evidence="2">Zinc ribbon domain-containing protein</fullName>
    </submittedName>
</protein>
<reference evidence="2 3" key="1">
    <citation type="submission" date="2024-06" db="EMBL/GenBank/DDBJ databases">
        <title>The Natural Products Discovery Center: Release of the First 8490 Sequenced Strains for Exploring Actinobacteria Biosynthetic Diversity.</title>
        <authorList>
            <person name="Kalkreuter E."/>
            <person name="Kautsar S.A."/>
            <person name="Yang D."/>
            <person name="Bader C.D."/>
            <person name="Teijaro C.N."/>
            <person name="Fluegel L."/>
            <person name="Davis C.M."/>
            <person name="Simpson J.R."/>
            <person name="Lauterbach L."/>
            <person name="Steele A.D."/>
            <person name="Gui C."/>
            <person name="Meng S."/>
            <person name="Li G."/>
            <person name="Viehrig K."/>
            <person name="Ye F."/>
            <person name="Su P."/>
            <person name="Kiefer A.F."/>
            <person name="Nichols A."/>
            <person name="Cepeda A.J."/>
            <person name="Yan W."/>
            <person name="Fan B."/>
            <person name="Jiang Y."/>
            <person name="Adhikari A."/>
            <person name="Zheng C.-J."/>
            <person name="Schuster L."/>
            <person name="Cowan T.M."/>
            <person name="Smanski M.J."/>
            <person name="Chevrette M.G."/>
            <person name="De Carvalho L.P.S."/>
            <person name="Shen B."/>
        </authorList>
    </citation>
    <scope>NUCLEOTIDE SEQUENCE [LARGE SCALE GENOMIC DNA]</scope>
    <source>
        <strain evidence="2 3">NPDC000234</strain>
    </source>
</reference>
<accession>A0ABV1WNL4</accession>
<comment type="caution">
    <text evidence="2">The sequence shown here is derived from an EMBL/GenBank/DDBJ whole genome shotgun (WGS) entry which is preliminary data.</text>
</comment>
<name>A0ABV1WNL4_9ACTN</name>
<evidence type="ECO:0000313" key="3">
    <source>
        <dbReference type="Proteomes" id="UP001474181"/>
    </source>
</evidence>
<dbReference type="InterPro" id="IPR025827">
    <property type="entry name" value="Zn_ribbon_recom_dom"/>
</dbReference>